<proteinExistence type="predicted"/>
<name>D5EFJ6_AMICL</name>
<dbReference type="KEGG" id="aco:Amico_1206"/>
<dbReference type="STRING" id="572547.Amico_1206"/>
<dbReference type="eggNOG" id="COG3847">
    <property type="taxonomic scope" value="Bacteria"/>
</dbReference>
<keyword evidence="3" id="KW-1185">Reference proteome</keyword>
<evidence type="ECO:0008006" key="4">
    <source>
        <dbReference type="Google" id="ProtNLM"/>
    </source>
</evidence>
<evidence type="ECO:0000313" key="3">
    <source>
        <dbReference type="Proteomes" id="UP000002366"/>
    </source>
</evidence>
<gene>
    <name evidence="2" type="ordered locus">Amico_1206</name>
</gene>
<dbReference type="EMBL" id="CP001997">
    <property type="protein sequence ID" value="ADE57328.1"/>
    <property type="molecule type" value="Genomic_DNA"/>
</dbReference>
<keyword evidence="1" id="KW-0472">Membrane</keyword>
<keyword evidence="1" id="KW-1133">Transmembrane helix</keyword>
<reference evidence="2 3" key="1">
    <citation type="journal article" date="2010" name="Stand. Genomic Sci.">
        <title>Complete genome sequence of Aminobacterium colombiense type strain (ALA-1).</title>
        <authorList>
            <person name="Chertkov O."/>
            <person name="Sikorski J."/>
            <person name="Brambilla E."/>
            <person name="Lapidus A."/>
            <person name="Copeland A."/>
            <person name="Glavina Del Rio T."/>
            <person name="Nolan M."/>
            <person name="Lucas S."/>
            <person name="Tice H."/>
            <person name="Cheng J.F."/>
            <person name="Han C."/>
            <person name="Detter J.C."/>
            <person name="Bruce D."/>
            <person name="Tapia R."/>
            <person name="Goodwin L."/>
            <person name="Pitluck S."/>
            <person name="Liolios K."/>
            <person name="Ivanova N."/>
            <person name="Mavromatis K."/>
            <person name="Ovchinnikova G."/>
            <person name="Pati A."/>
            <person name="Chen A."/>
            <person name="Palaniappan K."/>
            <person name="Land M."/>
            <person name="Hauser L."/>
            <person name="Chang Y.J."/>
            <person name="Jeffries C.D."/>
            <person name="Spring S."/>
            <person name="Rohde M."/>
            <person name="Goker M."/>
            <person name="Bristow J."/>
            <person name="Eisen J.A."/>
            <person name="Markowitz V."/>
            <person name="Hugenholtz P."/>
            <person name="Kyrpides N.C."/>
            <person name="Klenk H.P."/>
        </authorList>
    </citation>
    <scope>NUCLEOTIDE SEQUENCE [LARGE SCALE GENOMIC DNA]</scope>
    <source>
        <strain evidence="3">DSM 12261 / ALA-1</strain>
    </source>
</reference>
<dbReference type="Proteomes" id="UP000002366">
    <property type="component" value="Chromosome"/>
</dbReference>
<protein>
    <recommendedName>
        <fullName evidence="4">Flp/Fap pilin component</fullName>
    </recommendedName>
</protein>
<evidence type="ECO:0000256" key="1">
    <source>
        <dbReference type="SAM" id="Phobius"/>
    </source>
</evidence>
<keyword evidence="1" id="KW-0812">Transmembrane</keyword>
<organism evidence="2 3">
    <name type="scientific">Aminobacterium colombiense (strain DSM 12261 / ALA-1)</name>
    <dbReference type="NCBI Taxonomy" id="572547"/>
    <lineage>
        <taxon>Bacteria</taxon>
        <taxon>Thermotogati</taxon>
        <taxon>Synergistota</taxon>
        <taxon>Synergistia</taxon>
        <taxon>Synergistales</taxon>
        <taxon>Aminobacteriaceae</taxon>
        <taxon>Aminobacterium</taxon>
    </lineage>
</organism>
<dbReference type="HOGENOM" id="CLU_171854_8_2_0"/>
<sequence>MFFFTDEGGQGLAEYGVILALISVAAVVVLSLIGPKVLQLFTNANSVLP</sequence>
<feature type="transmembrane region" description="Helical" evidence="1">
    <location>
        <begin position="12"/>
        <end position="33"/>
    </location>
</feature>
<dbReference type="AlphaFoldDB" id="D5EFJ6"/>
<accession>D5EFJ6</accession>
<evidence type="ECO:0000313" key="2">
    <source>
        <dbReference type="EMBL" id="ADE57328.1"/>
    </source>
</evidence>